<dbReference type="STRING" id="140314.SAMN04488076_10261"/>
<dbReference type="PANTHER" id="PTHR30349:SF64">
    <property type="entry name" value="PROPHAGE INTEGRASE INTD-RELATED"/>
    <property type="match status" value="1"/>
</dbReference>
<dbReference type="GO" id="GO:0015074">
    <property type="term" value="P:DNA integration"/>
    <property type="evidence" value="ECO:0007669"/>
    <property type="project" value="InterPro"/>
</dbReference>
<dbReference type="SUPFAM" id="SSF56349">
    <property type="entry name" value="DNA breaking-rejoining enzymes"/>
    <property type="match status" value="1"/>
</dbReference>
<dbReference type="InterPro" id="IPR050090">
    <property type="entry name" value="Tyrosine_recombinase_XerCD"/>
</dbReference>
<dbReference type="Gene3D" id="1.10.443.10">
    <property type="entry name" value="Intergrase catalytic core"/>
    <property type="match status" value="1"/>
</dbReference>
<keyword evidence="1" id="KW-0233">DNA recombination</keyword>
<reference evidence="3 4" key="1">
    <citation type="submission" date="2016-02" db="EMBL/GenBank/DDBJ databases">
        <authorList>
            <person name="Wen L."/>
            <person name="He K."/>
            <person name="Yang H."/>
        </authorList>
    </citation>
    <scope>NUCLEOTIDE SEQUENCE [LARGE SCALE GENOMIC DNA]</scope>
    <source>
        <strain evidence="3">Trichococcus palustris</strain>
    </source>
</reference>
<gene>
    <name evidence="3" type="ORF">Tpal_229</name>
</gene>
<dbReference type="GO" id="GO:0003677">
    <property type="term" value="F:DNA binding"/>
    <property type="evidence" value="ECO:0007669"/>
    <property type="project" value="InterPro"/>
</dbReference>
<dbReference type="InterPro" id="IPR002104">
    <property type="entry name" value="Integrase_catalytic"/>
</dbReference>
<evidence type="ECO:0000313" key="4">
    <source>
        <dbReference type="Proteomes" id="UP000242754"/>
    </source>
</evidence>
<feature type="domain" description="Tyr recombinase" evidence="2">
    <location>
        <begin position="12"/>
        <end position="218"/>
    </location>
</feature>
<dbReference type="InterPro" id="IPR011010">
    <property type="entry name" value="DNA_brk_join_enz"/>
</dbReference>
<dbReference type="CDD" id="cd01189">
    <property type="entry name" value="INT_ICEBs1_C_like"/>
    <property type="match status" value="1"/>
</dbReference>
<dbReference type="PANTHER" id="PTHR30349">
    <property type="entry name" value="PHAGE INTEGRASE-RELATED"/>
    <property type="match status" value="1"/>
</dbReference>
<dbReference type="EMBL" id="FJNE01000001">
    <property type="protein sequence ID" value="CZQ81686.1"/>
    <property type="molecule type" value="Genomic_DNA"/>
</dbReference>
<organism evidence="3 4">
    <name type="scientific">Trichococcus palustris</name>
    <dbReference type="NCBI Taxonomy" id="140314"/>
    <lineage>
        <taxon>Bacteria</taxon>
        <taxon>Bacillati</taxon>
        <taxon>Bacillota</taxon>
        <taxon>Bacilli</taxon>
        <taxon>Lactobacillales</taxon>
        <taxon>Carnobacteriaceae</taxon>
        <taxon>Trichococcus</taxon>
    </lineage>
</organism>
<evidence type="ECO:0000256" key="1">
    <source>
        <dbReference type="ARBA" id="ARBA00023172"/>
    </source>
</evidence>
<evidence type="ECO:0000313" key="3">
    <source>
        <dbReference type="EMBL" id="CZQ81686.1"/>
    </source>
</evidence>
<keyword evidence="4" id="KW-1185">Reference proteome</keyword>
<evidence type="ECO:0000259" key="2">
    <source>
        <dbReference type="PROSITE" id="PS51898"/>
    </source>
</evidence>
<name>A0A143Y7V2_9LACT</name>
<dbReference type="Pfam" id="PF00589">
    <property type="entry name" value="Phage_integrase"/>
    <property type="match status" value="1"/>
</dbReference>
<dbReference type="PROSITE" id="PS51898">
    <property type="entry name" value="TYR_RECOMBINASE"/>
    <property type="match status" value="1"/>
</dbReference>
<dbReference type="GO" id="GO:0006310">
    <property type="term" value="P:DNA recombination"/>
    <property type="evidence" value="ECO:0007669"/>
    <property type="project" value="UniProtKB-KW"/>
</dbReference>
<dbReference type="InterPro" id="IPR013762">
    <property type="entry name" value="Integrase-like_cat_sf"/>
</dbReference>
<sequence>MPKKFAAVGEEKELNFYSKDELQQFFEGVQKDADRIHSMKWLALFRVLAFTGMRKVELLSLTWNDIDFSNETVSINKTLSRGLNNRLLVQTPKTSASRRTIVLDKVTLSILKEWRKHQAMDYLKLGFNTMNSTQLIFPNTKNEYMSPTKPGQKLTSLIKEYDLKTISIHGFRHTHVSLLLESGATIKAVQERVGHSDIQTTMNIYAKVTKHAKEKTAEEFAQYVNF</sequence>
<dbReference type="Proteomes" id="UP000242754">
    <property type="component" value="Unassembled WGS sequence"/>
</dbReference>
<dbReference type="AlphaFoldDB" id="A0A143Y7V2"/>
<proteinExistence type="predicted"/>
<protein>
    <submittedName>
        <fullName evidence="3">Integrase catalytic</fullName>
    </submittedName>
</protein>
<accession>A0A143Y7V2</accession>
<dbReference type="RefSeq" id="WP_218149859.1">
    <property type="nucleotide sequence ID" value="NZ_FJNE01000001.1"/>
</dbReference>